<evidence type="ECO:0000256" key="4">
    <source>
        <dbReference type="ARBA" id="ARBA00022679"/>
    </source>
</evidence>
<name>A0A921NAG8_9BACL</name>
<feature type="transmembrane region" description="Helical" evidence="9">
    <location>
        <begin position="138"/>
        <end position="158"/>
    </location>
</feature>
<dbReference type="EMBL" id="DYTV01000054">
    <property type="protein sequence ID" value="HJH10917.1"/>
    <property type="molecule type" value="Genomic_DNA"/>
</dbReference>
<feature type="domain" description="PAS" evidence="11">
    <location>
        <begin position="179"/>
        <end position="224"/>
    </location>
</feature>
<evidence type="ECO:0000256" key="5">
    <source>
        <dbReference type="ARBA" id="ARBA00022741"/>
    </source>
</evidence>
<dbReference type="Gene3D" id="1.10.287.130">
    <property type="match status" value="1"/>
</dbReference>
<keyword evidence="3" id="KW-0597">Phosphoprotein</keyword>
<evidence type="ECO:0000313" key="14">
    <source>
        <dbReference type="Proteomes" id="UP000700212"/>
    </source>
</evidence>
<protein>
    <recommendedName>
        <fullName evidence="2">histidine kinase</fullName>
        <ecNumber evidence="2">2.7.13.3</ecNumber>
    </recommendedName>
</protein>
<keyword evidence="9" id="KW-1133">Transmembrane helix</keyword>
<dbReference type="NCBIfam" id="TIGR00229">
    <property type="entry name" value="sensory_box"/>
    <property type="match status" value="1"/>
</dbReference>
<reference evidence="13" key="2">
    <citation type="submission" date="2021-09" db="EMBL/GenBank/DDBJ databases">
        <authorList>
            <person name="Gilroy R."/>
        </authorList>
    </citation>
    <scope>NUCLEOTIDE SEQUENCE</scope>
    <source>
        <strain evidence="13">CHK160-4876</strain>
    </source>
</reference>
<evidence type="ECO:0000259" key="12">
    <source>
        <dbReference type="PROSITE" id="PS50113"/>
    </source>
</evidence>
<dbReference type="PROSITE" id="PS50113">
    <property type="entry name" value="PAC"/>
    <property type="match status" value="1"/>
</dbReference>
<dbReference type="Gene3D" id="3.30.565.10">
    <property type="entry name" value="Histidine kinase-like ATPase, C-terminal domain"/>
    <property type="match status" value="1"/>
</dbReference>
<evidence type="ECO:0000256" key="1">
    <source>
        <dbReference type="ARBA" id="ARBA00000085"/>
    </source>
</evidence>
<dbReference type="CDD" id="cd00082">
    <property type="entry name" value="HisKA"/>
    <property type="match status" value="1"/>
</dbReference>
<evidence type="ECO:0000256" key="9">
    <source>
        <dbReference type="SAM" id="Phobius"/>
    </source>
</evidence>
<dbReference type="SMART" id="SM00388">
    <property type="entry name" value="HisKA"/>
    <property type="match status" value="1"/>
</dbReference>
<feature type="domain" description="PAC" evidence="12">
    <location>
        <begin position="251"/>
        <end position="303"/>
    </location>
</feature>
<keyword evidence="7" id="KW-0067">ATP-binding</keyword>
<feature type="transmembrane region" description="Helical" evidence="9">
    <location>
        <begin position="79"/>
        <end position="98"/>
    </location>
</feature>
<dbReference type="PROSITE" id="PS50112">
    <property type="entry name" value="PAS"/>
    <property type="match status" value="1"/>
</dbReference>
<feature type="transmembrane region" description="Helical" evidence="9">
    <location>
        <begin position="105"/>
        <end position="126"/>
    </location>
</feature>
<evidence type="ECO:0000259" key="10">
    <source>
        <dbReference type="PROSITE" id="PS50109"/>
    </source>
</evidence>
<dbReference type="InterPro" id="IPR035965">
    <property type="entry name" value="PAS-like_dom_sf"/>
</dbReference>
<dbReference type="Gene3D" id="3.30.450.20">
    <property type="entry name" value="PAS domain"/>
    <property type="match status" value="1"/>
</dbReference>
<keyword evidence="9" id="KW-0472">Membrane</keyword>
<evidence type="ECO:0000313" key="13">
    <source>
        <dbReference type="EMBL" id="HJH10917.1"/>
    </source>
</evidence>
<dbReference type="Pfam" id="PF02518">
    <property type="entry name" value="HATPase_c"/>
    <property type="match status" value="1"/>
</dbReference>
<dbReference type="InterPro" id="IPR000700">
    <property type="entry name" value="PAS-assoc_C"/>
</dbReference>
<keyword evidence="8" id="KW-0902">Two-component regulatory system</keyword>
<evidence type="ECO:0000256" key="7">
    <source>
        <dbReference type="ARBA" id="ARBA00022840"/>
    </source>
</evidence>
<comment type="catalytic activity">
    <reaction evidence="1">
        <text>ATP + protein L-histidine = ADP + protein N-phospho-L-histidine.</text>
        <dbReference type="EC" id="2.7.13.3"/>
    </reaction>
</comment>
<proteinExistence type="predicted"/>
<dbReference type="GO" id="GO:0000155">
    <property type="term" value="F:phosphorelay sensor kinase activity"/>
    <property type="evidence" value="ECO:0007669"/>
    <property type="project" value="InterPro"/>
</dbReference>
<dbReference type="InterPro" id="IPR004358">
    <property type="entry name" value="Sig_transdc_His_kin-like_C"/>
</dbReference>
<keyword evidence="5" id="KW-0547">Nucleotide-binding</keyword>
<dbReference type="SMART" id="SM00387">
    <property type="entry name" value="HATPase_c"/>
    <property type="match status" value="1"/>
</dbReference>
<dbReference type="InterPro" id="IPR001610">
    <property type="entry name" value="PAC"/>
</dbReference>
<dbReference type="SUPFAM" id="SSF55785">
    <property type="entry name" value="PYP-like sensor domain (PAS domain)"/>
    <property type="match status" value="1"/>
</dbReference>
<dbReference type="PROSITE" id="PS50109">
    <property type="entry name" value="HIS_KIN"/>
    <property type="match status" value="1"/>
</dbReference>
<dbReference type="EC" id="2.7.13.3" evidence="2"/>
<dbReference type="PANTHER" id="PTHR43065:SF10">
    <property type="entry name" value="PEROXIDE STRESS-ACTIVATED HISTIDINE KINASE MAK3"/>
    <property type="match status" value="1"/>
</dbReference>
<dbReference type="GO" id="GO:0005524">
    <property type="term" value="F:ATP binding"/>
    <property type="evidence" value="ECO:0007669"/>
    <property type="project" value="UniProtKB-KW"/>
</dbReference>
<evidence type="ECO:0000256" key="6">
    <source>
        <dbReference type="ARBA" id="ARBA00022777"/>
    </source>
</evidence>
<comment type="caution">
    <text evidence="13">The sequence shown here is derived from an EMBL/GenBank/DDBJ whole genome shotgun (WGS) entry which is preliminary data.</text>
</comment>
<dbReference type="SUPFAM" id="SSF47384">
    <property type="entry name" value="Homodimeric domain of signal transducing histidine kinase"/>
    <property type="match status" value="1"/>
</dbReference>
<dbReference type="Proteomes" id="UP000700212">
    <property type="component" value="Unassembled WGS sequence"/>
</dbReference>
<dbReference type="Pfam" id="PF00989">
    <property type="entry name" value="PAS"/>
    <property type="match status" value="1"/>
</dbReference>
<dbReference type="InterPro" id="IPR003594">
    <property type="entry name" value="HATPase_dom"/>
</dbReference>
<keyword evidence="4" id="KW-0808">Transferase</keyword>
<dbReference type="PRINTS" id="PR00344">
    <property type="entry name" value="BCTRLSENSOR"/>
</dbReference>
<dbReference type="SUPFAM" id="SSF55874">
    <property type="entry name" value="ATPase domain of HSP90 chaperone/DNA topoisomerase II/histidine kinase"/>
    <property type="match status" value="1"/>
</dbReference>
<dbReference type="SMART" id="SM00086">
    <property type="entry name" value="PAC"/>
    <property type="match status" value="1"/>
</dbReference>
<evidence type="ECO:0000256" key="3">
    <source>
        <dbReference type="ARBA" id="ARBA00022553"/>
    </source>
</evidence>
<dbReference type="SMART" id="SM00091">
    <property type="entry name" value="PAS"/>
    <property type="match status" value="1"/>
</dbReference>
<feature type="transmembrane region" description="Helical" evidence="9">
    <location>
        <begin position="40"/>
        <end position="59"/>
    </location>
</feature>
<evidence type="ECO:0000256" key="2">
    <source>
        <dbReference type="ARBA" id="ARBA00012438"/>
    </source>
</evidence>
<dbReference type="Pfam" id="PF00512">
    <property type="entry name" value="HisKA"/>
    <property type="match status" value="1"/>
</dbReference>
<sequence length="523" mass="59284">MDQNTFLANRNKLFLHLYIIGIAGYIVAFWLDIFPFFKRFPYEGIVFAAIAIGLCYSKISPKAMQITLLVGGNIAMVIFNYYNCHYIGITWCVLFILLASVYESIHINIAVSFAAIIESIILLKLLPQKITLEITSVYYLLFTLSLMTILACLQFYLLKRSWRSMEVMQDSKEKQLAWSDAYLELFFNSAKDSIAVFDLNGRIIQVNPAFEELYGWKREECIGKILPLVPHENELAAKIRQKGLMKGESYSLLETQDQRKDGSYFDAQISLSPILNEQGEVMATSVISRDISYQKENERLIVETEKLNLAGELAAGLAHEIRNPMTVISGFIQMMSADTASPYHTHYATIKKEIERVDLIIEEFLILSTPQALAITPFYLDEVLQETCDFLTLSFERHAIDFELQCELAYCKVQGNANQIKQVLLNLLKNAIEALEHSTHKKITARLYKKQNTLRIAITDTGCGIDEQTLQHIFSPFYTTKPSGTGLGMIITNKIMQEHGGQVLIESVVDVGTTITIVFPLPQ</sequence>
<evidence type="ECO:0000256" key="8">
    <source>
        <dbReference type="ARBA" id="ARBA00023012"/>
    </source>
</evidence>
<dbReference type="PANTHER" id="PTHR43065">
    <property type="entry name" value="SENSOR HISTIDINE KINASE"/>
    <property type="match status" value="1"/>
</dbReference>
<dbReference type="InterPro" id="IPR003661">
    <property type="entry name" value="HisK_dim/P_dom"/>
</dbReference>
<reference evidence="13" key="1">
    <citation type="journal article" date="2021" name="PeerJ">
        <title>Extensive microbial diversity within the chicken gut microbiome revealed by metagenomics and culture.</title>
        <authorList>
            <person name="Gilroy R."/>
            <person name="Ravi A."/>
            <person name="Getino M."/>
            <person name="Pursley I."/>
            <person name="Horton D.L."/>
            <person name="Alikhan N.F."/>
            <person name="Baker D."/>
            <person name="Gharbi K."/>
            <person name="Hall N."/>
            <person name="Watson M."/>
            <person name="Adriaenssens E.M."/>
            <person name="Foster-Nyarko E."/>
            <person name="Jarju S."/>
            <person name="Secka A."/>
            <person name="Antonio M."/>
            <person name="Oren A."/>
            <person name="Chaudhuri R.R."/>
            <person name="La Ragione R."/>
            <person name="Hildebrand F."/>
            <person name="Pallen M.J."/>
        </authorList>
    </citation>
    <scope>NUCLEOTIDE SEQUENCE</scope>
    <source>
        <strain evidence="13">CHK160-4876</strain>
    </source>
</reference>
<feature type="domain" description="Histidine kinase" evidence="10">
    <location>
        <begin position="316"/>
        <end position="523"/>
    </location>
</feature>
<keyword evidence="6" id="KW-0418">Kinase</keyword>
<gene>
    <name evidence="13" type="ORF">K8V30_04340</name>
</gene>
<accession>A0A921NAG8</accession>
<dbReference type="InterPro" id="IPR005467">
    <property type="entry name" value="His_kinase_dom"/>
</dbReference>
<dbReference type="InterPro" id="IPR036097">
    <property type="entry name" value="HisK_dim/P_sf"/>
</dbReference>
<evidence type="ECO:0000259" key="11">
    <source>
        <dbReference type="PROSITE" id="PS50112"/>
    </source>
</evidence>
<dbReference type="AlphaFoldDB" id="A0A921NAG8"/>
<keyword evidence="9" id="KW-0812">Transmembrane</keyword>
<dbReference type="InterPro" id="IPR013767">
    <property type="entry name" value="PAS_fold"/>
</dbReference>
<dbReference type="CDD" id="cd00130">
    <property type="entry name" value="PAS"/>
    <property type="match status" value="1"/>
</dbReference>
<dbReference type="InterPro" id="IPR036890">
    <property type="entry name" value="HATPase_C_sf"/>
</dbReference>
<feature type="transmembrane region" description="Helical" evidence="9">
    <location>
        <begin position="13"/>
        <end position="33"/>
    </location>
</feature>
<dbReference type="InterPro" id="IPR000014">
    <property type="entry name" value="PAS"/>
</dbReference>
<organism evidence="13 14">
    <name type="scientific">Metalysinibacillus jejuensis</name>
    <dbReference type="NCBI Taxonomy" id="914327"/>
    <lineage>
        <taxon>Bacteria</taxon>
        <taxon>Bacillati</taxon>
        <taxon>Bacillota</taxon>
        <taxon>Bacilli</taxon>
        <taxon>Bacillales</taxon>
        <taxon>Caryophanaceae</taxon>
        <taxon>Metalysinibacillus</taxon>
    </lineage>
</organism>
<dbReference type="GO" id="GO:0006355">
    <property type="term" value="P:regulation of DNA-templated transcription"/>
    <property type="evidence" value="ECO:0007669"/>
    <property type="project" value="InterPro"/>
</dbReference>